<dbReference type="InterPro" id="IPR024498">
    <property type="entry name" value="DUF2786"/>
</dbReference>
<dbReference type="Pfam" id="PF10979">
    <property type="entry name" value="DUF2786"/>
    <property type="match status" value="1"/>
</dbReference>
<proteinExistence type="predicted"/>
<evidence type="ECO:0000259" key="1">
    <source>
        <dbReference type="Pfam" id="PF10979"/>
    </source>
</evidence>
<dbReference type="PIRSF" id="PIRSF028111">
    <property type="entry name" value="UCP028111"/>
    <property type="match status" value="1"/>
</dbReference>
<reference evidence="3" key="1">
    <citation type="submission" date="2019-03" db="EMBL/GenBank/DDBJ databases">
        <authorList>
            <person name="Danneels B."/>
        </authorList>
    </citation>
    <scope>NUCLEOTIDE SEQUENCE</scope>
</reference>
<feature type="domain" description="DUF2786" evidence="1">
    <location>
        <begin position="6"/>
        <end position="42"/>
    </location>
</feature>
<organism evidence="3">
    <name type="scientific">plant metagenome</name>
    <dbReference type="NCBI Taxonomy" id="1297885"/>
    <lineage>
        <taxon>unclassified sequences</taxon>
        <taxon>metagenomes</taxon>
        <taxon>organismal metagenomes</taxon>
    </lineage>
</organism>
<evidence type="ECO:0000313" key="6">
    <source>
        <dbReference type="EMBL" id="VFS24028.1"/>
    </source>
</evidence>
<accession>A0A484RY79</accession>
<protein>
    <submittedName>
        <fullName evidence="3">Uncharacterized protein</fullName>
    </submittedName>
</protein>
<gene>
    <name evidence="3" type="ORF">BRI6_1094</name>
    <name evidence="4" type="ORF">BRI9_1148</name>
    <name evidence="5" type="ORF">IVO3_1145</name>
    <name evidence="6" type="ORF">RAN7_1084</name>
</gene>
<evidence type="ECO:0000313" key="5">
    <source>
        <dbReference type="EMBL" id="VFR88116.1"/>
    </source>
</evidence>
<evidence type="ECO:0000313" key="4">
    <source>
        <dbReference type="EMBL" id="VFR73379.1"/>
    </source>
</evidence>
<dbReference type="Pfam" id="PF23771">
    <property type="entry name" value="DUF7168"/>
    <property type="match status" value="1"/>
</dbReference>
<dbReference type="AlphaFoldDB" id="A0A484RY79"/>
<dbReference type="EMBL" id="CAADIZ010000027">
    <property type="protein sequence ID" value="VFS24028.1"/>
    <property type="molecule type" value="Genomic_DNA"/>
</dbReference>
<evidence type="ECO:0000259" key="2">
    <source>
        <dbReference type="Pfam" id="PF23771"/>
    </source>
</evidence>
<dbReference type="EMBL" id="CAADII010000037">
    <property type="protein sequence ID" value="VFR54775.1"/>
    <property type="molecule type" value="Genomic_DNA"/>
</dbReference>
<sequence>MNRDDALRKIRRCLELARSANQFEAAAAMRQAQALMREYAVSGSDVELLAVTEVSVRALTNANVVWEAALNRLIANAFGCEVYWQRTFDADFRLARHVVFVGLDAAPEVAGYAYEVLGRQCVKARQQYVAGQPKRCKAATKTARGDEFARGWVQAVRDLVQNMGMTPANAELVDRYMEQQHPDLTTAEIRDRGRRVAHQGHAAAGFRVGKSARLGRGVGGPAARPLLGRS</sequence>
<name>A0A484RY79_9ZZZZ</name>
<dbReference type="EMBL" id="CAADIP010000023">
    <property type="protein sequence ID" value="VFR88116.1"/>
    <property type="molecule type" value="Genomic_DNA"/>
</dbReference>
<dbReference type="InterPro" id="IPR055592">
    <property type="entry name" value="DUF7168"/>
</dbReference>
<dbReference type="EMBL" id="CAADIK010000035">
    <property type="protein sequence ID" value="VFR73379.1"/>
    <property type="molecule type" value="Genomic_DNA"/>
</dbReference>
<evidence type="ECO:0000313" key="3">
    <source>
        <dbReference type="EMBL" id="VFR54775.1"/>
    </source>
</evidence>
<dbReference type="InterPro" id="IPR016868">
    <property type="entry name" value="Phage_B3_Orf5"/>
</dbReference>
<feature type="domain" description="DUF7168" evidence="2">
    <location>
        <begin position="50"/>
        <end position="192"/>
    </location>
</feature>